<proteinExistence type="predicted"/>
<evidence type="ECO:0000313" key="1">
    <source>
        <dbReference type="EMBL" id="AJO23381.1"/>
    </source>
</evidence>
<protein>
    <submittedName>
        <fullName evidence="1">Uncharacterized protein</fullName>
    </submittedName>
</protein>
<keyword evidence="2" id="KW-1185">Reference proteome</keyword>
<organism evidence="1 2">
    <name type="scientific">Heyndrickxia coagulans</name>
    <name type="common">Weizmannia coagulans</name>
    <dbReference type="NCBI Taxonomy" id="1398"/>
    <lineage>
        <taxon>Bacteria</taxon>
        <taxon>Bacillati</taxon>
        <taxon>Bacillota</taxon>
        <taxon>Bacilli</taxon>
        <taxon>Bacillales</taxon>
        <taxon>Bacillaceae</taxon>
        <taxon>Heyndrickxia</taxon>
    </lineage>
</organism>
<accession>A0AAN0WCD0</accession>
<dbReference type="AlphaFoldDB" id="A0AAN0WCD0"/>
<dbReference type="EMBL" id="CP010525">
    <property type="protein sequence ID" value="AJO23381.1"/>
    <property type="molecule type" value="Genomic_DNA"/>
</dbReference>
<sequence length="38" mass="4409">MVCLKTRQTAVKRCSAANTMEDLQEHLLEGVEYDAQYY</sequence>
<dbReference type="Proteomes" id="UP000032024">
    <property type="component" value="Chromosome"/>
</dbReference>
<reference evidence="2" key="1">
    <citation type="submission" date="2015-01" db="EMBL/GenBank/DDBJ databases">
        <title>Comparative genome analysis of Bacillus coagulans HM-08, Clostridium butyricum HM-68, Bacillus subtilis HM-66 and Bacillus paralicheniformis BL-09.</title>
        <authorList>
            <person name="Zhang H."/>
        </authorList>
    </citation>
    <scope>NUCLEOTIDE SEQUENCE [LARGE SCALE GENOMIC DNA]</scope>
    <source>
        <strain evidence="2">HM-08</strain>
    </source>
</reference>
<name>A0AAN0WCD0_HEYCO</name>
<evidence type="ECO:0000313" key="2">
    <source>
        <dbReference type="Proteomes" id="UP000032024"/>
    </source>
</evidence>
<gene>
    <name evidence="1" type="ORF">SB48_HM08orf04122</name>
</gene>